<dbReference type="GeneID" id="8237562"/>
<evidence type="ECO:0000256" key="1">
    <source>
        <dbReference type="SAM" id="MobiDB-lite"/>
    </source>
</evidence>
<gene>
    <name evidence="3" type="primary">8237562</name>
    <name evidence="2" type="ORF">Phum_PHUM390640</name>
</gene>
<dbReference type="InParanoid" id="E0VR13"/>
<dbReference type="RefSeq" id="XP_002428557.1">
    <property type="nucleotide sequence ID" value="XM_002428512.1"/>
</dbReference>
<feature type="compositionally biased region" description="Polar residues" evidence="1">
    <location>
        <begin position="73"/>
        <end position="82"/>
    </location>
</feature>
<proteinExistence type="predicted"/>
<evidence type="ECO:0000313" key="4">
    <source>
        <dbReference type="Proteomes" id="UP000009046"/>
    </source>
</evidence>
<dbReference type="CTD" id="8237562"/>
<accession>E0VR13</accession>
<organism>
    <name type="scientific">Pediculus humanus subsp. corporis</name>
    <name type="common">Body louse</name>
    <dbReference type="NCBI Taxonomy" id="121224"/>
    <lineage>
        <taxon>Eukaryota</taxon>
        <taxon>Metazoa</taxon>
        <taxon>Ecdysozoa</taxon>
        <taxon>Arthropoda</taxon>
        <taxon>Hexapoda</taxon>
        <taxon>Insecta</taxon>
        <taxon>Pterygota</taxon>
        <taxon>Neoptera</taxon>
        <taxon>Paraneoptera</taxon>
        <taxon>Psocodea</taxon>
        <taxon>Troctomorpha</taxon>
        <taxon>Phthiraptera</taxon>
        <taxon>Anoplura</taxon>
        <taxon>Pediculidae</taxon>
        <taxon>Pediculus</taxon>
    </lineage>
</organism>
<keyword evidence="4" id="KW-1185">Reference proteome</keyword>
<reference evidence="3" key="3">
    <citation type="submission" date="2021-02" db="UniProtKB">
        <authorList>
            <consortium name="EnsemblMetazoa"/>
        </authorList>
    </citation>
    <scope>IDENTIFICATION</scope>
    <source>
        <strain evidence="3">USDA</strain>
    </source>
</reference>
<dbReference type="VEuPathDB" id="VectorBase:PHUM390640"/>
<sequence>MSSSSSSWTNRKFNVSRVGGVKIGTFDRSYKTNYTSGRGGGMGTGGTGGVKIGNVKPIITSGKEILPDIGPNNRKSNSDGNAVYQRNKQEVILFKLRLLLPYKSFGFREYNKATSSALNILKRGTTRKLDFFKRYDIETQIETLTMTPSPIIGPKGKNARE</sequence>
<reference evidence="2" key="2">
    <citation type="submission" date="2007-04" db="EMBL/GenBank/DDBJ databases">
        <title>The genome of the human body louse.</title>
        <authorList>
            <consortium name="The Human Body Louse Genome Consortium"/>
            <person name="Kirkness E."/>
            <person name="Walenz B."/>
            <person name="Hass B."/>
            <person name="Bruggner R."/>
            <person name="Strausberg R."/>
        </authorList>
    </citation>
    <scope>NUCLEOTIDE SEQUENCE</scope>
    <source>
        <strain evidence="2">USDA</strain>
    </source>
</reference>
<dbReference type="AlphaFoldDB" id="E0VR13"/>
<dbReference type="HOGENOM" id="CLU_122530_0_0_1"/>
<evidence type="ECO:0000313" key="3">
    <source>
        <dbReference type="EnsemblMetazoa" id="PHUM390640-PA"/>
    </source>
</evidence>
<feature type="region of interest" description="Disordered" evidence="1">
    <location>
        <begin position="63"/>
        <end position="82"/>
    </location>
</feature>
<protein>
    <submittedName>
        <fullName evidence="2 3">Uncharacterized protein</fullName>
    </submittedName>
</protein>
<dbReference type="EnsemblMetazoa" id="PHUM390640-RA">
    <property type="protein sequence ID" value="PHUM390640-PA"/>
    <property type="gene ID" value="PHUM390640"/>
</dbReference>
<dbReference type="EMBL" id="DS235442">
    <property type="protein sequence ID" value="EEB15819.1"/>
    <property type="molecule type" value="Genomic_DNA"/>
</dbReference>
<evidence type="ECO:0000313" key="2">
    <source>
        <dbReference type="EMBL" id="EEB15819.1"/>
    </source>
</evidence>
<reference evidence="2" key="1">
    <citation type="submission" date="2007-04" db="EMBL/GenBank/DDBJ databases">
        <title>Annotation of Pediculus humanus corporis strain USDA.</title>
        <authorList>
            <person name="Kirkness E."/>
            <person name="Hannick L."/>
            <person name="Hass B."/>
            <person name="Bruggner R."/>
            <person name="Lawson D."/>
            <person name="Bidwell S."/>
            <person name="Joardar V."/>
            <person name="Caler E."/>
            <person name="Walenz B."/>
            <person name="Inman J."/>
            <person name="Schobel S."/>
            <person name="Galinsky K."/>
            <person name="Amedeo P."/>
            <person name="Strausberg R."/>
        </authorList>
    </citation>
    <scope>NUCLEOTIDE SEQUENCE</scope>
    <source>
        <strain evidence="2">USDA</strain>
    </source>
</reference>
<dbReference type="EMBL" id="AAZO01004570">
    <property type="status" value="NOT_ANNOTATED_CDS"/>
    <property type="molecule type" value="Genomic_DNA"/>
</dbReference>
<dbReference type="Proteomes" id="UP000009046">
    <property type="component" value="Unassembled WGS sequence"/>
</dbReference>
<dbReference type="KEGG" id="phu:Phum_PHUM390640"/>
<name>E0VR13_PEDHC</name>
<dbReference type="OrthoDB" id="5984008at2759"/>